<evidence type="ECO:0000313" key="4">
    <source>
        <dbReference type="Proteomes" id="UP000747399"/>
    </source>
</evidence>
<reference evidence="3" key="1">
    <citation type="journal article" date="2021" name="Proc. Natl. Acad. Sci. U.S.A.">
        <title>Three genomes in the algal genus Volvox reveal the fate of a haploid sex-determining region after a transition to homothallism.</title>
        <authorList>
            <person name="Yamamoto K."/>
            <person name="Hamaji T."/>
            <person name="Kawai-Toyooka H."/>
            <person name="Matsuzaki R."/>
            <person name="Takahashi F."/>
            <person name="Nishimura Y."/>
            <person name="Kawachi M."/>
            <person name="Noguchi H."/>
            <person name="Minakuchi Y."/>
            <person name="Umen J.G."/>
            <person name="Toyoda A."/>
            <person name="Nozaki H."/>
        </authorList>
    </citation>
    <scope>NUCLEOTIDE SEQUENCE</scope>
    <source>
        <strain evidence="3">NIES-3780</strain>
    </source>
</reference>
<keyword evidence="2" id="KW-1133">Transmembrane helix</keyword>
<keyword evidence="2" id="KW-0472">Membrane</keyword>
<name>A0A8J4B3A1_9CHLO</name>
<evidence type="ECO:0000256" key="2">
    <source>
        <dbReference type="SAM" id="Phobius"/>
    </source>
</evidence>
<gene>
    <name evidence="3" type="ORF">Vafri_6875</name>
</gene>
<feature type="non-terminal residue" evidence="3">
    <location>
        <position position="257"/>
    </location>
</feature>
<sequence length="257" mass="28648">MAGSVVRSGSGSYAGSVASSRSSVSQRARADHEHQEGAGDDLFDRRSSLENAIFGVLYTLRKENNETRVRIRWVLLKILLDAWQLFATVISPASQGWTINAHGWAWTVVSVLNFNWLSDLSYGWYLVLLYVMVGLLGLHVGLCLWVAWCFKEQKFGVVWPIKLLRLYSSVFFQAFDVAAMNLLELGFTCRLTGYPPDSKMRFDLFPQYSCSSTPHVMHAVVSGLGLGFFVAVALLSFIAEVEVNLLSRRPFALGHSG</sequence>
<keyword evidence="4" id="KW-1185">Reference proteome</keyword>
<accession>A0A8J4B3A1</accession>
<feature type="compositionally biased region" description="Basic and acidic residues" evidence="1">
    <location>
        <begin position="28"/>
        <end position="40"/>
    </location>
</feature>
<feature type="transmembrane region" description="Helical" evidence="2">
    <location>
        <begin position="122"/>
        <end position="150"/>
    </location>
</feature>
<feature type="transmembrane region" description="Helical" evidence="2">
    <location>
        <begin position="215"/>
        <end position="239"/>
    </location>
</feature>
<dbReference type="PANTHER" id="PTHR31600:SF2">
    <property type="entry name" value="GAMETE ENRICHED GENE 10 PROTEIN-RELATED"/>
    <property type="match status" value="1"/>
</dbReference>
<protein>
    <submittedName>
        <fullName evidence="3">Uncharacterized protein</fullName>
    </submittedName>
</protein>
<comment type="caution">
    <text evidence="3">The sequence shown here is derived from an EMBL/GenBank/DDBJ whole genome shotgun (WGS) entry which is preliminary data.</text>
</comment>
<dbReference type="InterPro" id="IPR052994">
    <property type="entry name" value="Tiny_macrocysts_regulators"/>
</dbReference>
<dbReference type="PANTHER" id="PTHR31600">
    <property type="entry name" value="TINY MACROCYSTS PROTEIN B-RELATED"/>
    <property type="match status" value="1"/>
</dbReference>
<evidence type="ECO:0000313" key="3">
    <source>
        <dbReference type="EMBL" id="GIL50719.1"/>
    </source>
</evidence>
<feature type="region of interest" description="Disordered" evidence="1">
    <location>
        <begin position="1"/>
        <end position="40"/>
    </location>
</feature>
<dbReference type="AlphaFoldDB" id="A0A8J4B3A1"/>
<feature type="transmembrane region" description="Helical" evidence="2">
    <location>
        <begin position="71"/>
        <end position="90"/>
    </location>
</feature>
<dbReference type="EMBL" id="BNCO01000009">
    <property type="protein sequence ID" value="GIL50719.1"/>
    <property type="molecule type" value="Genomic_DNA"/>
</dbReference>
<feature type="compositionally biased region" description="Low complexity" evidence="1">
    <location>
        <begin position="1"/>
        <end position="27"/>
    </location>
</feature>
<dbReference type="Proteomes" id="UP000747399">
    <property type="component" value="Unassembled WGS sequence"/>
</dbReference>
<evidence type="ECO:0000256" key="1">
    <source>
        <dbReference type="SAM" id="MobiDB-lite"/>
    </source>
</evidence>
<proteinExistence type="predicted"/>
<organism evidence="3 4">
    <name type="scientific">Volvox africanus</name>
    <dbReference type="NCBI Taxonomy" id="51714"/>
    <lineage>
        <taxon>Eukaryota</taxon>
        <taxon>Viridiplantae</taxon>
        <taxon>Chlorophyta</taxon>
        <taxon>core chlorophytes</taxon>
        <taxon>Chlorophyceae</taxon>
        <taxon>CS clade</taxon>
        <taxon>Chlamydomonadales</taxon>
        <taxon>Volvocaceae</taxon>
        <taxon>Volvox</taxon>
    </lineage>
</organism>
<keyword evidence="2" id="KW-0812">Transmembrane</keyword>